<reference evidence="2 3" key="1">
    <citation type="submission" date="2021-07" db="EMBL/GenBank/DDBJ databases">
        <authorList>
            <person name="Palmer J.M."/>
        </authorList>
    </citation>
    <scope>NUCLEOTIDE SEQUENCE [LARGE SCALE GENOMIC DNA]</scope>
    <source>
        <strain evidence="2 3">AT_MEX2019</strain>
        <tissue evidence="2">Muscle</tissue>
    </source>
</reference>
<evidence type="ECO:0000313" key="3">
    <source>
        <dbReference type="Proteomes" id="UP001345963"/>
    </source>
</evidence>
<feature type="compositionally biased region" description="Acidic residues" evidence="1">
    <location>
        <begin position="45"/>
        <end position="66"/>
    </location>
</feature>
<name>A0ABU7C0F4_9TELE</name>
<dbReference type="Proteomes" id="UP001345963">
    <property type="component" value="Unassembled WGS sequence"/>
</dbReference>
<keyword evidence="3" id="KW-1185">Reference proteome</keyword>
<comment type="caution">
    <text evidence="2">The sequence shown here is derived from an EMBL/GenBank/DDBJ whole genome shotgun (WGS) entry which is preliminary data.</text>
</comment>
<feature type="region of interest" description="Disordered" evidence="1">
    <location>
        <begin position="32"/>
        <end position="66"/>
    </location>
</feature>
<dbReference type="EMBL" id="JAHUTI010073651">
    <property type="protein sequence ID" value="MED6256226.1"/>
    <property type="molecule type" value="Genomic_DNA"/>
</dbReference>
<gene>
    <name evidence="2" type="ORF">ATANTOWER_022157</name>
</gene>
<accession>A0ABU7C0F4</accession>
<evidence type="ECO:0000256" key="1">
    <source>
        <dbReference type="SAM" id="MobiDB-lite"/>
    </source>
</evidence>
<protein>
    <submittedName>
        <fullName evidence="2">Uncharacterized protein</fullName>
    </submittedName>
</protein>
<sequence length="66" mass="7437">MTEDSGIDPLPDWFADTFGKWKDFIITGLSKEDSSRSYQMPLLTGEEEPLDCSDESDSDSHDDDAF</sequence>
<evidence type="ECO:0000313" key="2">
    <source>
        <dbReference type="EMBL" id="MED6256226.1"/>
    </source>
</evidence>
<proteinExistence type="predicted"/>
<organism evidence="2 3">
    <name type="scientific">Ataeniobius toweri</name>
    <dbReference type="NCBI Taxonomy" id="208326"/>
    <lineage>
        <taxon>Eukaryota</taxon>
        <taxon>Metazoa</taxon>
        <taxon>Chordata</taxon>
        <taxon>Craniata</taxon>
        <taxon>Vertebrata</taxon>
        <taxon>Euteleostomi</taxon>
        <taxon>Actinopterygii</taxon>
        <taxon>Neopterygii</taxon>
        <taxon>Teleostei</taxon>
        <taxon>Neoteleostei</taxon>
        <taxon>Acanthomorphata</taxon>
        <taxon>Ovalentaria</taxon>
        <taxon>Atherinomorphae</taxon>
        <taxon>Cyprinodontiformes</taxon>
        <taxon>Goodeidae</taxon>
        <taxon>Ataeniobius</taxon>
    </lineage>
</organism>